<name>A0A6P1E350_9GAMM</name>
<comment type="caution">
    <text evidence="1">The sequence shown here is derived from an EMBL/GenBank/DDBJ whole genome shotgun (WGS) entry which is preliminary data.</text>
</comment>
<keyword evidence="2" id="KW-1185">Reference proteome</keyword>
<proteinExistence type="predicted"/>
<organism evidence="1 2">
    <name type="scientific">Thiorhodococcus mannitoliphagus</name>
    <dbReference type="NCBI Taxonomy" id="329406"/>
    <lineage>
        <taxon>Bacteria</taxon>
        <taxon>Pseudomonadati</taxon>
        <taxon>Pseudomonadota</taxon>
        <taxon>Gammaproteobacteria</taxon>
        <taxon>Chromatiales</taxon>
        <taxon>Chromatiaceae</taxon>
        <taxon>Thiorhodococcus</taxon>
    </lineage>
</organism>
<reference evidence="2" key="1">
    <citation type="journal article" date="2020" name="Microbiol. Resour. Announc.">
        <title>Draft Genome Sequences of Thiorhodococcus mannitoliphagus and Thiorhodococcus minor, Purple Sulfur Photosynthetic Bacteria in the Gammaproteobacterial Family Chromatiaceae.</title>
        <authorList>
            <person name="Aviles F.A."/>
            <person name="Meyer T.E."/>
            <person name="Kyndt J.A."/>
        </authorList>
    </citation>
    <scope>NUCLEOTIDE SEQUENCE [LARGE SCALE GENOMIC DNA]</scope>
    <source>
        <strain evidence="2">DSM 18266</strain>
    </source>
</reference>
<dbReference type="EMBL" id="JAAIJR010000217">
    <property type="protein sequence ID" value="NEX23496.1"/>
    <property type="molecule type" value="Genomic_DNA"/>
</dbReference>
<dbReference type="AlphaFoldDB" id="A0A6P1E350"/>
<protein>
    <submittedName>
        <fullName evidence="1">Uncharacterized protein</fullName>
    </submittedName>
</protein>
<gene>
    <name evidence="1" type="ORF">G3480_24965</name>
</gene>
<dbReference type="Proteomes" id="UP000471640">
    <property type="component" value="Unassembled WGS sequence"/>
</dbReference>
<dbReference type="RefSeq" id="WP_164656926.1">
    <property type="nucleotide sequence ID" value="NZ_JAAIJR010000217.1"/>
</dbReference>
<sequence>MLFKQPVEPVLIQRVETQRRAELELLDCDLSEPRFLTREELIAYQVQPDFDAAEYFRQLDSSEDEEIDEEFFRRYFSDDDTYNCHSYENTVDHVAIKLDRGDSILSVSALKLIEEGIGLVDYDNQIEVISAKGSHIFCINQEWVGGDAYSTLFIDFSKDTPVFVKAFDGFDFGRINGIATLSNGITVVRLYPDDEEIKILNYQGFITQGYAEGRTLELAKEEFSIIPKVW</sequence>
<evidence type="ECO:0000313" key="2">
    <source>
        <dbReference type="Proteomes" id="UP000471640"/>
    </source>
</evidence>
<accession>A0A6P1E350</accession>
<reference evidence="1 2" key="2">
    <citation type="submission" date="2020-02" db="EMBL/GenBank/DDBJ databases">
        <title>Genome sequences of Thiorhodococcus mannitoliphagus and Thiorhodococcus minor, purple sulfur photosynthetic bacteria in the gammaproteobacterial family, Chromatiaceae.</title>
        <authorList>
            <person name="Aviles F.A."/>
            <person name="Meyer T.E."/>
            <person name="Kyndt J.A."/>
        </authorList>
    </citation>
    <scope>NUCLEOTIDE SEQUENCE [LARGE SCALE GENOMIC DNA]</scope>
    <source>
        <strain evidence="1 2">DSM 18266</strain>
    </source>
</reference>
<evidence type="ECO:0000313" key="1">
    <source>
        <dbReference type="EMBL" id="NEX23496.1"/>
    </source>
</evidence>